<name>A0A9W3BNP5_BIOGL</name>
<feature type="domain" description="RING-type" evidence="6">
    <location>
        <begin position="147"/>
        <end position="199"/>
    </location>
</feature>
<evidence type="ECO:0000256" key="5">
    <source>
        <dbReference type="SAM" id="MobiDB-lite"/>
    </source>
</evidence>
<dbReference type="InterPro" id="IPR001841">
    <property type="entry name" value="Znf_RING"/>
</dbReference>
<reference evidence="10 11" key="1">
    <citation type="submission" date="2025-04" db="UniProtKB">
        <authorList>
            <consortium name="RefSeq"/>
        </authorList>
    </citation>
    <scope>IDENTIFICATION</scope>
</reference>
<gene>
    <name evidence="10 11" type="primary">LOC106078934</name>
</gene>
<dbReference type="Pfam" id="PF13639">
    <property type="entry name" value="zf-RING_2"/>
    <property type="match status" value="1"/>
</dbReference>
<dbReference type="PROSITE" id="PS50135">
    <property type="entry name" value="ZF_ZZ_2"/>
    <property type="match status" value="1"/>
</dbReference>
<dbReference type="Gene3D" id="3.30.40.10">
    <property type="entry name" value="Zinc/RING finger domain, C3HC4 (zinc finger)"/>
    <property type="match status" value="2"/>
</dbReference>
<dbReference type="GeneID" id="106078934"/>
<evidence type="ECO:0000259" key="7">
    <source>
        <dbReference type="PROSITE" id="PS50135"/>
    </source>
</evidence>
<accession>A0A9W3BNP5</accession>
<dbReference type="RefSeq" id="XP_055901005.1">
    <property type="nucleotide sequence ID" value="XM_056045030.1"/>
</dbReference>
<evidence type="ECO:0000256" key="1">
    <source>
        <dbReference type="ARBA" id="ARBA00022723"/>
    </source>
</evidence>
<evidence type="ECO:0000313" key="11">
    <source>
        <dbReference type="RefSeq" id="XP_055901008.1"/>
    </source>
</evidence>
<protein>
    <submittedName>
        <fullName evidence="10 11">E3 ubiquitin-protein ligase Zswim2-like isoform X1</fullName>
    </submittedName>
</protein>
<evidence type="ECO:0000259" key="6">
    <source>
        <dbReference type="PROSITE" id="PS50089"/>
    </source>
</evidence>
<keyword evidence="3" id="KW-0862">Zinc</keyword>
<dbReference type="PROSITE" id="PS50089">
    <property type="entry name" value="ZF_RING_2"/>
    <property type="match status" value="2"/>
</dbReference>
<dbReference type="PANTHER" id="PTHR21540">
    <property type="entry name" value="RING FINGER AND SWIM DOMAIN-CONTAINING PROTEIN 2"/>
    <property type="match status" value="1"/>
</dbReference>
<dbReference type="OrthoDB" id="8062037at2759"/>
<evidence type="ECO:0000256" key="2">
    <source>
        <dbReference type="ARBA" id="ARBA00022771"/>
    </source>
</evidence>
<evidence type="ECO:0000256" key="3">
    <source>
        <dbReference type="ARBA" id="ARBA00022833"/>
    </source>
</evidence>
<proteinExistence type="predicted"/>
<keyword evidence="2 4" id="KW-0863">Zinc-finger</keyword>
<dbReference type="CDD" id="cd16494">
    <property type="entry name" value="RING-CH-C4HC3_ZSWM2"/>
    <property type="match status" value="1"/>
</dbReference>
<dbReference type="PANTHER" id="PTHR21540:SF3">
    <property type="entry name" value="E3 UBIQUITIN-PROTEIN LIGASE ZSWIM2"/>
    <property type="match status" value="1"/>
</dbReference>
<dbReference type="CDD" id="cd16486">
    <property type="entry name" value="mRING-H2-C3H2C2D_ZSWM2"/>
    <property type="match status" value="1"/>
</dbReference>
<dbReference type="SMART" id="SM00291">
    <property type="entry name" value="ZnF_ZZ"/>
    <property type="match status" value="1"/>
</dbReference>
<dbReference type="Gene3D" id="3.30.60.90">
    <property type="match status" value="1"/>
</dbReference>
<dbReference type="Proteomes" id="UP001165740">
    <property type="component" value="Chromosome 1"/>
</dbReference>
<dbReference type="InterPro" id="IPR000433">
    <property type="entry name" value="Znf_ZZ"/>
</dbReference>
<dbReference type="InterPro" id="IPR039903">
    <property type="entry name" value="Zswim2"/>
</dbReference>
<dbReference type="Pfam" id="PF04434">
    <property type="entry name" value="SWIM"/>
    <property type="match status" value="1"/>
</dbReference>
<feature type="region of interest" description="Disordered" evidence="5">
    <location>
        <begin position="577"/>
        <end position="610"/>
    </location>
</feature>
<keyword evidence="9" id="KW-1185">Reference proteome</keyword>
<dbReference type="GO" id="GO:0008270">
    <property type="term" value="F:zinc ion binding"/>
    <property type="evidence" value="ECO:0007669"/>
    <property type="project" value="UniProtKB-KW"/>
</dbReference>
<dbReference type="PROSITE" id="PS50966">
    <property type="entry name" value="ZF_SWIM"/>
    <property type="match status" value="1"/>
</dbReference>
<dbReference type="SUPFAM" id="SSF57850">
    <property type="entry name" value="RING/U-box"/>
    <property type="match status" value="3"/>
</dbReference>
<evidence type="ECO:0000256" key="4">
    <source>
        <dbReference type="PROSITE-ProRule" id="PRU00228"/>
    </source>
</evidence>
<dbReference type="AlphaFoldDB" id="A0A9W3BNP5"/>
<evidence type="ECO:0000313" key="9">
    <source>
        <dbReference type="Proteomes" id="UP001165740"/>
    </source>
</evidence>
<feature type="domain" description="ZZ-type" evidence="7">
    <location>
        <begin position="230"/>
        <end position="281"/>
    </location>
</feature>
<organism evidence="9 11">
    <name type="scientific">Biomphalaria glabrata</name>
    <name type="common">Bloodfluke planorb</name>
    <name type="synonym">Freshwater snail</name>
    <dbReference type="NCBI Taxonomy" id="6526"/>
    <lineage>
        <taxon>Eukaryota</taxon>
        <taxon>Metazoa</taxon>
        <taxon>Spiralia</taxon>
        <taxon>Lophotrochozoa</taxon>
        <taxon>Mollusca</taxon>
        <taxon>Gastropoda</taxon>
        <taxon>Heterobranchia</taxon>
        <taxon>Euthyneura</taxon>
        <taxon>Panpulmonata</taxon>
        <taxon>Hygrophila</taxon>
        <taxon>Lymnaeoidea</taxon>
        <taxon>Planorbidae</taxon>
        <taxon>Biomphalaria</taxon>
    </lineage>
</organism>
<feature type="domain" description="SWIM-type" evidence="8">
    <location>
        <begin position="49"/>
        <end position="82"/>
    </location>
</feature>
<sequence>MARSVAWRRTVSDACCWHQTQALESTLYILRQTGPTGFLLKEEGETKNVKVFLGDPHSCTCSVFRKEKDLCKHICWLLLRKFRLSANDPLSWQLGLVERELNEVLQGRNTAARQVETKQKPNDHKDVQTSDGRAIVEQRDIAPEDVCPICQEELLVKKHPVTFCKFGCGNSIHIKCMQVWAEHQQKSSQDGVIKCPMCREDFGPLDLLKTEMRNAGCSKPPAPGLRLDRHVGIACGHCNMAPIEGKCYRCSVCPTYYMCQRCFNLPVHTNHAFQFRQKCNQKWKSALRTLGSSLPPAIVNDLVHREITENDYDMLLQLERNSENTELSNLTEETIQALPLEKVREGGPLLALGSQCRVCLRGFSLGQLVRRLPCKHKFHKDCIDSWLLHSHPTCPIDGLSAAPIVNTERLKPRVKNLKNDIHISENNSEDMHGVLSTNQTGLVLTAFGIPLAASRVSETSANSRLKVQRNNATKYQLTPSLNSNVQLQLLGQQFTSPSSLVGHNRNSLLRETSTSNQQRVTAKHKTNSEGLREQVGYFNSEINLNEQLTGQHLINLLQNHSAGSTYRVSELRRLSASSMASVESDTREGRGQLRSLKRRPRSIERQGPSIRDVRRVQGELYLGNNPLLQPPITENLAVRKPPLPDKTRSRLFKPTLWKRLPPLNTSLAHAQADMKLEGSALDNSSVELSDIHED</sequence>
<dbReference type="InterPro" id="IPR013083">
    <property type="entry name" value="Znf_RING/FYVE/PHD"/>
</dbReference>
<dbReference type="InterPro" id="IPR007527">
    <property type="entry name" value="Znf_SWIM"/>
</dbReference>
<evidence type="ECO:0000259" key="8">
    <source>
        <dbReference type="PROSITE" id="PS50966"/>
    </source>
</evidence>
<dbReference type="SMART" id="SM00184">
    <property type="entry name" value="RING"/>
    <property type="match status" value="2"/>
</dbReference>
<dbReference type="InterPro" id="IPR043145">
    <property type="entry name" value="Znf_ZZ_sf"/>
</dbReference>
<evidence type="ECO:0000313" key="10">
    <source>
        <dbReference type="RefSeq" id="XP_055901005.1"/>
    </source>
</evidence>
<dbReference type="RefSeq" id="XP_055901008.1">
    <property type="nucleotide sequence ID" value="XM_056045033.1"/>
</dbReference>
<dbReference type="GO" id="GO:0061630">
    <property type="term" value="F:ubiquitin protein ligase activity"/>
    <property type="evidence" value="ECO:0007669"/>
    <property type="project" value="InterPro"/>
</dbReference>
<feature type="domain" description="RING-type" evidence="6">
    <location>
        <begin position="356"/>
        <end position="397"/>
    </location>
</feature>
<keyword evidence="1" id="KW-0479">Metal-binding</keyword>